<name>A0A9D4UFY1_ADICA</name>
<accession>A0A9D4UFY1</accession>
<reference evidence="1" key="1">
    <citation type="submission" date="2021-01" db="EMBL/GenBank/DDBJ databases">
        <title>Adiantum capillus-veneris genome.</title>
        <authorList>
            <person name="Fang Y."/>
            <person name="Liao Q."/>
        </authorList>
    </citation>
    <scope>NUCLEOTIDE SEQUENCE</scope>
    <source>
        <strain evidence="1">H3</strain>
        <tissue evidence="1">Leaf</tissue>
    </source>
</reference>
<dbReference type="EMBL" id="JABFUD020000017">
    <property type="protein sequence ID" value="KAI5067213.1"/>
    <property type="molecule type" value="Genomic_DNA"/>
</dbReference>
<comment type="caution">
    <text evidence="1">The sequence shown here is derived from an EMBL/GenBank/DDBJ whole genome shotgun (WGS) entry which is preliminary data.</text>
</comment>
<evidence type="ECO:0000313" key="1">
    <source>
        <dbReference type="EMBL" id="KAI5067213.1"/>
    </source>
</evidence>
<dbReference type="AlphaFoldDB" id="A0A9D4UFY1"/>
<evidence type="ECO:0000313" key="2">
    <source>
        <dbReference type="Proteomes" id="UP000886520"/>
    </source>
</evidence>
<protein>
    <submittedName>
        <fullName evidence="1">Uncharacterized protein</fullName>
    </submittedName>
</protein>
<keyword evidence="2" id="KW-1185">Reference proteome</keyword>
<dbReference type="Proteomes" id="UP000886520">
    <property type="component" value="Chromosome 17"/>
</dbReference>
<gene>
    <name evidence="1" type="ORF">GOP47_0017741</name>
</gene>
<organism evidence="1 2">
    <name type="scientific">Adiantum capillus-veneris</name>
    <name type="common">Maidenhair fern</name>
    <dbReference type="NCBI Taxonomy" id="13818"/>
    <lineage>
        <taxon>Eukaryota</taxon>
        <taxon>Viridiplantae</taxon>
        <taxon>Streptophyta</taxon>
        <taxon>Embryophyta</taxon>
        <taxon>Tracheophyta</taxon>
        <taxon>Polypodiopsida</taxon>
        <taxon>Polypodiidae</taxon>
        <taxon>Polypodiales</taxon>
        <taxon>Pteridineae</taxon>
        <taxon>Pteridaceae</taxon>
        <taxon>Vittarioideae</taxon>
        <taxon>Adiantum</taxon>
    </lineage>
</organism>
<sequence length="79" mass="8928">MASFQIGLMRIAFEGILKSIRDFREDDAEVSDSLIMFFDAASLYEWTGFLIELNSIVNRATQKLIDAMYRVAAESGQLS</sequence>
<proteinExistence type="predicted"/>